<sequence length="214" mass="23284">MQTQTPSKAAASAPTRRSLLLTGLAAGAALTMTGLTTGRALALTTDEASRLIDRVTGDINSVINSGKSEAQMIPEFERIFSRYADVPVIARSVLGVAARQASQAQLNAFTDAFQGYIARKYGRRFREFIGGEIKVDRARQVKTFYEVKSTALLRGQSPVEVVFLVSDRSGKDKFFNIFIEGVNMLASERTEIGAMLDKRRGDIGALTRDLRSAG</sequence>
<dbReference type="Proteomes" id="UP000064912">
    <property type="component" value="Chromosome"/>
</dbReference>
<dbReference type="KEGG" id="rsu:NHU_03894"/>
<dbReference type="InterPro" id="IPR042245">
    <property type="entry name" value="Tgt2/MlaC_sf"/>
</dbReference>
<dbReference type="InterPro" id="IPR006311">
    <property type="entry name" value="TAT_signal"/>
</dbReference>
<dbReference type="PANTHER" id="PTHR36573:SF1">
    <property type="entry name" value="INTERMEMBRANE PHOSPHOLIPID TRANSPORT SYSTEM BINDING PROTEIN MLAC"/>
    <property type="match status" value="1"/>
</dbReference>
<dbReference type="PATRIC" id="fig|35806.4.peg.3995"/>
<dbReference type="EMBL" id="AP014800">
    <property type="protein sequence ID" value="BAQ71018.1"/>
    <property type="molecule type" value="Genomic_DNA"/>
</dbReference>
<gene>
    <name evidence="1" type="ORF">NHU_03894</name>
</gene>
<dbReference type="PANTHER" id="PTHR36573">
    <property type="entry name" value="INTERMEMBRANE PHOSPHOLIPID TRANSPORT SYSTEM BINDING PROTEIN MLAC"/>
    <property type="match status" value="1"/>
</dbReference>
<dbReference type="Pfam" id="PF05494">
    <property type="entry name" value="MlaC"/>
    <property type="match status" value="1"/>
</dbReference>
<evidence type="ECO:0000313" key="2">
    <source>
        <dbReference type="Proteomes" id="UP000064912"/>
    </source>
</evidence>
<dbReference type="eggNOG" id="COG2854">
    <property type="taxonomic scope" value="Bacteria"/>
</dbReference>
<dbReference type="Gene3D" id="3.10.450.710">
    <property type="entry name" value="Tgt2/MlaC"/>
    <property type="match status" value="1"/>
</dbReference>
<dbReference type="AlphaFoldDB" id="A0A0D6B798"/>
<dbReference type="InterPro" id="IPR008869">
    <property type="entry name" value="MlaC/ttg2D"/>
</dbReference>
<proteinExistence type="predicted"/>
<name>A0A0D6B798_RHOSU</name>
<protein>
    <submittedName>
        <fullName evidence="1">Toluene tolerance family protein</fullName>
    </submittedName>
</protein>
<reference evidence="1 2" key="1">
    <citation type="submission" date="2015-02" db="EMBL/GenBank/DDBJ databases">
        <title>Genome sequene of Rhodovulum sulfidophilum DSM 2351.</title>
        <authorList>
            <person name="Nagao N."/>
        </authorList>
    </citation>
    <scope>NUCLEOTIDE SEQUENCE [LARGE SCALE GENOMIC DNA]</scope>
    <source>
        <strain evidence="1 2">DSM 2351</strain>
    </source>
</reference>
<evidence type="ECO:0000313" key="1">
    <source>
        <dbReference type="EMBL" id="BAQ71018.1"/>
    </source>
</evidence>
<dbReference type="PROSITE" id="PS51318">
    <property type="entry name" value="TAT"/>
    <property type="match status" value="1"/>
</dbReference>
<organism evidence="1 2">
    <name type="scientific">Rhodovulum sulfidophilum</name>
    <name type="common">Rhodobacter sulfidophilus</name>
    <dbReference type="NCBI Taxonomy" id="35806"/>
    <lineage>
        <taxon>Bacteria</taxon>
        <taxon>Pseudomonadati</taxon>
        <taxon>Pseudomonadota</taxon>
        <taxon>Alphaproteobacteria</taxon>
        <taxon>Rhodobacterales</taxon>
        <taxon>Paracoccaceae</taxon>
        <taxon>Rhodovulum</taxon>
    </lineage>
</organism>
<accession>A0A0D6B798</accession>